<feature type="transmembrane region" description="Helical" evidence="1">
    <location>
        <begin position="20"/>
        <end position="39"/>
    </location>
</feature>
<evidence type="ECO:0000256" key="1">
    <source>
        <dbReference type="SAM" id="Phobius"/>
    </source>
</evidence>
<dbReference type="RefSeq" id="WP_216814515.1">
    <property type="nucleotide sequence ID" value="NZ_CP192271.1"/>
</dbReference>
<dbReference type="Proteomes" id="UP001215461">
    <property type="component" value="Unassembled WGS sequence"/>
</dbReference>
<keyword evidence="1" id="KW-0472">Membrane</keyword>
<evidence type="ECO:0000313" key="3">
    <source>
        <dbReference type="Proteomes" id="UP001215461"/>
    </source>
</evidence>
<evidence type="ECO:0000313" key="2">
    <source>
        <dbReference type="EMBL" id="MDF8372047.1"/>
    </source>
</evidence>
<gene>
    <name evidence="2" type="ORF">G9403_10530</name>
</gene>
<name>A0ABD4XLJ3_WEIPA</name>
<organism evidence="2 3">
    <name type="scientific">Weissella paramesenteroides</name>
    <name type="common">Leuconostoc paramesenteroides</name>
    <dbReference type="NCBI Taxonomy" id="1249"/>
    <lineage>
        <taxon>Bacteria</taxon>
        <taxon>Bacillati</taxon>
        <taxon>Bacillota</taxon>
        <taxon>Bacilli</taxon>
        <taxon>Lactobacillales</taxon>
        <taxon>Lactobacillaceae</taxon>
        <taxon>Weissella</taxon>
    </lineage>
</organism>
<proteinExistence type="predicted"/>
<sequence>MRKFRYKLGQFVKQLWEQTWLSEIVGFLSVGVVSIWEFLRKLRLKK</sequence>
<reference evidence="2 3" key="1">
    <citation type="submission" date="2020-03" db="EMBL/GenBank/DDBJ databases">
        <title>Comparative genomics of Weissella paramesenteroides.</title>
        <authorList>
            <person name="Kant R."/>
            <person name="Takala T."/>
            <person name="Saris P."/>
        </authorList>
    </citation>
    <scope>NUCLEOTIDE SEQUENCE [LARGE SCALE GENOMIC DNA]</scope>
    <source>
        <strain evidence="2 3">SJ27-4</strain>
    </source>
</reference>
<accession>A0ABD4XLJ3</accession>
<dbReference type="AlphaFoldDB" id="A0ABD4XLJ3"/>
<dbReference type="EMBL" id="JAANXN010000021">
    <property type="protein sequence ID" value="MDF8372047.1"/>
    <property type="molecule type" value="Genomic_DNA"/>
</dbReference>
<keyword evidence="1" id="KW-0812">Transmembrane</keyword>
<protein>
    <submittedName>
        <fullName evidence="2">Uncharacterized protein</fullName>
    </submittedName>
</protein>
<comment type="caution">
    <text evidence="2">The sequence shown here is derived from an EMBL/GenBank/DDBJ whole genome shotgun (WGS) entry which is preliminary data.</text>
</comment>
<keyword evidence="1" id="KW-1133">Transmembrane helix</keyword>